<comment type="caution">
    <text evidence="3">The sequence shown here is derived from an EMBL/GenBank/DDBJ whole genome shotgun (WGS) entry which is preliminary data.</text>
</comment>
<evidence type="ECO:0000256" key="1">
    <source>
        <dbReference type="SAM" id="MobiDB-lite"/>
    </source>
</evidence>
<proteinExistence type="predicted"/>
<feature type="signal peptide" evidence="2">
    <location>
        <begin position="1"/>
        <end position="16"/>
    </location>
</feature>
<evidence type="ECO:0000256" key="2">
    <source>
        <dbReference type="SAM" id="SignalP"/>
    </source>
</evidence>
<evidence type="ECO:0000313" key="4">
    <source>
        <dbReference type="Proteomes" id="UP000485058"/>
    </source>
</evidence>
<dbReference type="AlphaFoldDB" id="A0A699YTF1"/>
<keyword evidence="4" id="KW-1185">Reference proteome</keyword>
<organism evidence="3 4">
    <name type="scientific">Haematococcus lacustris</name>
    <name type="common">Green alga</name>
    <name type="synonym">Haematococcus pluvialis</name>
    <dbReference type="NCBI Taxonomy" id="44745"/>
    <lineage>
        <taxon>Eukaryota</taxon>
        <taxon>Viridiplantae</taxon>
        <taxon>Chlorophyta</taxon>
        <taxon>core chlorophytes</taxon>
        <taxon>Chlorophyceae</taxon>
        <taxon>CS clade</taxon>
        <taxon>Chlamydomonadales</taxon>
        <taxon>Haematococcaceae</taxon>
        <taxon>Haematococcus</taxon>
    </lineage>
</organism>
<accession>A0A699YTF1</accession>
<feature type="region of interest" description="Disordered" evidence="1">
    <location>
        <begin position="88"/>
        <end position="122"/>
    </location>
</feature>
<name>A0A699YTF1_HAELA</name>
<dbReference type="Proteomes" id="UP000485058">
    <property type="component" value="Unassembled WGS sequence"/>
</dbReference>
<evidence type="ECO:0000313" key="3">
    <source>
        <dbReference type="EMBL" id="GFH10236.1"/>
    </source>
</evidence>
<keyword evidence="2" id="KW-0732">Signal</keyword>
<reference evidence="3 4" key="1">
    <citation type="submission" date="2020-02" db="EMBL/GenBank/DDBJ databases">
        <title>Draft genome sequence of Haematococcus lacustris strain NIES-144.</title>
        <authorList>
            <person name="Morimoto D."/>
            <person name="Nakagawa S."/>
            <person name="Yoshida T."/>
            <person name="Sawayama S."/>
        </authorList>
    </citation>
    <scope>NUCLEOTIDE SEQUENCE [LARGE SCALE GENOMIC DNA]</scope>
    <source>
        <strain evidence="3 4">NIES-144</strain>
    </source>
</reference>
<gene>
    <name evidence="3" type="ORF">HaLaN_05514</name>
</gene>
<dbReference type="EMBL" id="BLLF01000298">
    <property type="protein sequence ID" value="GFH10236.1"/>
    <property type="molecule type" value="Genomic_DNA"/>
</dbReference>
<feature type="chain" id="PRO_5025614421" evidence="2">
    <location>
        <begin position="17"/>
        <end position="260"/>
    </location>
</feature>
<protein>
    <submittedName>
        <fullName evidence="3">Uncharacterized protein</fullName>
    </submittedName>
</protein>
<sequence>MREISVLLLLTTKGNGALLQTCGSANGRGGRAGPEADDCPPSDLLGAKAVLQACRKVVKRPNSGKPADWLPGKVVTVDEFHMSRVSAAVNSPQSCEEQLDRSKPTRPEVSLEPAIQSASAGPHVVPLAGPGYPWGQLQMGGQGLQCSPQPPAYYGGAMASTGAVLVARLTSGSGPRQGVPSNGVPLAARPPTQGPGPAACSTVMCVLGNAEAAAYIRVCFMPTYIVPPSRRRWGQGSRYWPEHQTRITDNVAPGCRVDMP</sequence>